<dbReference type="HAMAP" id="MF_01382">
    <property type="entry name" value="SecA"/>
    <property type="match status" value="1"/>
</dbReference>
<dbReference type="SMART" id="SM00958">
    <property type="entry name" value="SecA_PP_bind"/>
    <property type="match status" value="1"/>
</dbReference>
<comment type="catalytic activity">
    <reaction evidence="13">
        <text>ATP + H2O + cellular proteinSide 1 = ADP + phosphate + cellular proteinSide 2.</text>
        <dbReference type="EC" id="7.4.2.8"/>
    </reaction>
</comment>
<dbReference type="PROSITE" id="PS51194">
    <property type="entry name" value="HELICASE_CTER"/>
    <property type="match status" value="1"/>
</dbReference>
<dbReference type="InterPro" id="IPR020937">
    <property type="entry name" value="SecA_CS"/>
</dbReference>
<evidence type="ECO:0000256" key="11">
    <source>
        <dbReference type="ARBA" id="ARBA00023010"/>
    </source>
</evidence>
<dbReference type="GO" id="GO:0065002">
    <property type="term" value="P:intracellular protein transmembrane transport"/>
    <property type="evidence" value="ECO:0007669"/>
    <property type="project" value="UniProtKB-UniRule"/>
</dbReference>
<evidence type="ECO:0000256" key="15">
    <source>
        <dbReference type="SAM" id="Coils"/>
    </source>
</evidence>
<dbReference type="PANTHER" id="PTHR30612">
    <property type="entry name" value="SECA INNER MEMBRANE COMPONENT OF SEC PROTEIN SECRETION SYSTEM"/>
    <property type="match status" value="1"/>
</dbReference>
<dbReference type="Proteomes" id="UP000323930">
    <property type="component" value="Unassembled WGS sequence"/>
</dbReference>
<dbReference type="InterPro" id="IPR036670">
    <property type="entry name" value="SecA_X-link_sf"/>
</dbReference>
<dbReference type="Pfam" id="PF07517">
    <property type="entry name" value="SecA_DEAD"/>
    <property type="match status" value="1"/>
</dbReference>
<dbReference type="InterPro" id="IPR036266">
    <property type="entry name" value="SecA_Wing/Scaffold_sf"/>
</dbReference>
<evidence type="ECO:0000313" key="21">
    <source>
        <dbReference type="Proteomes" id="UP000323930"/>
    </source>
</evidence>
<dbReference type="NCBIfam" id="TIGR00963">
    <property type="entry name" value="secA"/>
    <property type="match status" value="1"/>
</dbReference>
<evidence type="ECO:0000256" key="13">
    <source>
        <dbReference type="HAMAP-Rule" id="MF_01382"/>
    </source>
</evidence>
<dbReference type="GO" id="GO:0005524">
    <property type="term" value="F:ATP binding"/>
    <property type="evidence" value="ECO:0007669"/>
    <property type="project" value="UniProtKB-UniRule"/>
</dbReference>
<dbReference type="GO" id="GO:0017038">
    <property type="term" value="P:protein import"/>
    <property type="evidence" value="ECO:0007669"/>
    <property type="project" value="InterPro"/>
</dbReference>
<dbReference type="FunFam" id="3.40.50.300:FF:000246">
    <property type="entry name" value="Preprotein translocase subunit SecA"/>
    <property type="match status" value="1"/>
</dbReference>
<dbReference type="Pfam" id="PF01043">
    <property type="entry name" value="SecA_PP_bind"/>
    <property type="match status" value="1"/>
</dbReference>
<dbReference type="PROSITE" id="PS51196">
    <property type="entry name" value="SECA_MOTOR_DEAD"/>
    <property type="match status" value="1"/>
</dbReference>
<feature type="binding site" evidence="13">
    <location>
        <position position="692"/>
    </location>
    <ligand>
        <name>ATP</name>
        <dbReference type="ChEBI" id="CHEBI:30616"/>
    </ligand>
</feature>
<feature type="domain" description="Helicase ATP-binding" evidence="17">
    <location>
        <begin position="179"/>
        <end position="338"/>
    </location>
</feature>
<feature type="coiled-coil region" evidence="15">
    <location>
        <begin position="53"/>
        <end position="80"/>
    </location>
</feature>
<evidence type="ECO:0000256" key="10">
    <source>
        <dbReference type="ARBA" id="ARBA00022967"/>
    </source>
</evidence>
<dbReference type="InterPro" id="IPR011130">
    <property type="entry name" value="SecA_preprotein_X-link_dom"/>
</dbReference>
<feature type="region of interest" description="Disordered" evidence="16">
    <location>
        <begin position="1036"/>
        <end position="1064"/>
    </location>
</feature>
<reference evidence="20 21" key="1">
    <citation type="submission" date="2019-08" db="EMBL/GenBank/DDBJ databases">
        <title>Seonamhaeicola sediminis sp. nov., isolated from marine sediment.</title>
        <authorList>
            <person name="Cao W.R."/>
        </authorList>
    </citation>
    <scope>NUCLEOTIDE SEQUENCE [LARGE SCALE GENOMIC DNA]</scope>
    <source>
        <strain evidence="20 21">B011</strain>
    </source>
</reference>
<dbReference type="CDD" id="cd18803">
    <property type="entry name" value="SF2_C_secA"/>
    <property type="match status" value="1"/>
</dbReference>
<dbReference type="Pfam" id="PF21090">
    <property type="entry name" value="P-loop_SecA"/>
    <property type="match status" value="1"/>
</dbReference>
<dbReference type="InterPro" id="IPR014001">
    <property type="entry name" value="Helicase_ATP-bd"/>
</dbReference>
<dbReference type="NCBIfam" id="NF009536">
    <property type="entry name" value="PRK12901.1"/>
    <property type="match status" value="1"/>
</dbReference>
<dbReference type="GO" id="GO:0005886">
    <property type="term" value="C:plasma membrane"/>
    <property type="evidence" value="ECO:0007669"/>
    <property type="project" value="UniProtKB-SubCell"/>
</dbReference>
<feature type="compositionally biased region" description="Basic and acidic residues" evidence="16">
    <location>
        <begin position="1036"/>
        <end position="1054"/>
    </location>
</feature>
<keyword evidence="8 13" id="KW-0067">ATP-binding</keyword>
<comment type="function">
    <text evidence="13">Part of the Sec protein translocase complex. Interacts with the SecYEG preprotein conducting channel. Has a central role in coupling the hydrolysis of ATP to the transfer of proteins into and across the cell membrane, serving as an ATP-driven molecular motor driving the stepwise translocation of polypeptide chains across the membrane.</text>
</comment>
<dbReference type="PANTHER" id="PTHR30612:SF0">
    <property type="entry name" value="CHLOROPLAST PROTEIN-TRANSPORTING ATPASE"/>
    <property type="match status" value="1"/>
</dbReference>
<dbReference type="EMBL" id="VSDQ01000718">
    <property type="protein sequence ID" value="TYA71401.1"/>
    <property type="molecule type" value="Genomic_DNA"/>
</dbReference>
<evidence type="ECO:0000256" key="8">
    <source>
        <dbReference type="ARBA" id="ARBA00022840"/>
    </source>
</evidence>
<sequence>MSFLNSVLKVFVGDKSKQDVKAITPIVDKVKSFEPALEGLSHDELRNKTVEFKAKIAEACKELNDKIAALTEEAENTEDIDKREDIYQDIDKLHDDVYAKTEDVLNDILPEAFAVVKETAKRFVHNTAITVAATEFDRVVSGEKPYVTLEGDNATWANSWDAAGKPITWDMIHYDVQLIGGIAMHQGKIAEMQTGEGKTLVATLPVYLNALAGKGVHLVTVNDYLAKRDSAWMAPIFEFHGLSVDCIDYHQPNSDARRKAYNADITYGTNNEFGFDYLRDNMAHAPEDLVQRPHHYAIVDEVDSVLVDDARTPLIISGPIPKGDHHEFNELKPKVDNIVSVQRKYLTGVLAEAKKLIKDGDTKEGGFKLLRVYRGIPKNKALIKFLSEEGIKQLLQKTENFYMQDNNREMHKIDEELYYVIDEKNNQVELTDKGVEYISGKDDPNFFIMPEIGMEIDRIEKQGLSAEEEATLKEDLYKEFGVKSERIHTLNQLLKAYALFEKDTQYVVMDNKVMIVDEQTGRIMDGRRYSDGLHQAIEAKENVKIEDATQTFATVTLQNYFRMYRKLSGMTGTAVTEAGEFWEIYKLDVVEIPTNKPIARDDREDLVYKTKREKYNAVIDEVTELSKAGRPVLIGTTSVEISELLGKMLSIRKIPHNVLNAKQHKKEAEIVDQAGRSGQVTIATNMAGRGTDIKLSDEVKAAGGLAIVGTERHDSRRVDRQLRGRAGRQGDVGSSQFYVSLEDNLMRLFGSERIAKMMDKMGLKEGEVIQHSMISKSIERAQKKVEENNFGVRKRLLEYDDVMNAQREVVYKRRYNALNGERLRVDLANMIFDTSEGIAQTNKGANDYKNFEFELIRYFSMSSPISEEEFGKLSEQEITSKIYKAAFEHYREKMERNAEIAFPVIKNVYENQRDKYKRIVVPFTDGVKSLNVVTDLEKAYESNGKQLITDFEKNIALAIIDDAWKTHLRKMDELKQSVQLAVHEQKDPLLIYKFEAFELFKTMIDQVNKDVISFLFKGELPQETQSNIQEARARKQEKVQTSKEEIPNLDERSAQSRAAGNTQQQQIVETIVRDKPKIGRNDRVTIKHVMNGENKTLKYKQAEPLIAKGDWVLVED</sequence>
<dbReference type="GO" id="GO:0043952">
    <property type="term" value="P:protein transport by the Sec complex"/>
    <property type="evidence" value="ECO:0007669"/>
    <property type="project" value="TreeGrafter"/>
</dbReference>
<accession>A0A5D0HJB8</accession>
<dbReference type="OrthoDB" id="9805579at2"/>
<evidence type="ECO:0000259" key="17">
    <source>
        <dbReference type="PROSITE" id="PS51192"/>
    </source>
</evidence>
<dbReference type="InterPro" id="IPR044722">
    <property type="entry name" value="SecA_SF2_C"/>
</dbReference>
<evidence type="ECO:0000256" key="2">
    <source>
        <dbReference type="ARBA" id="ARBA00007650"/>
    </source>
</evidence>
<dbReference type="GO" id="GO:0008564">
    <property type="term" value="F:protein-exporting ATPase activity"/>
    <property type="evidence" value="ECO:0007669"/>
    <property type="project" value="UniProtKB-EC"/>
</dbReference>
<dbReference type="InterPro" id="IPR001650">
    <property type="entry name" value="Helicase_C-like"/>
</dbReference>
<dbReference type="SMART" id="SM00957">
    <property type="entry name" value="SecA_DEAD"/>
    <property type="match status" value="1"/>
</dbReference>
<dbReference type="PROSITE" id="PS51192">
    <property type="entry name" value="HELICASE_ATP_BIND_1"/>
    <property type="match status" value="1"/>
</dbReference>
<dbReference type="Gene3D" id="1.10.3060.10">
    <property type="entry name" value="Helical scaffold and wing domains of SecA"/>
    <property type="match status" value="1"/>
</dbReference>
<dbReference type="AlphaFoldDB" id="A0A5D0HJB8"/>
<dbReference type="InterPro" id="IPR027417">
    <property type="entry name" value="P-loop_NTPase"/>
</dbReference>
<proteinExistence type="inferred from homology"/>
<keyword evidence="7 13" id="KW-0547">Nucleotide-binding</keyword>
<dbReference type="PRINTS" id="PR00906">
    <property type="entry name" value="SECA"/>
</dbReference>
<keyword evidence="21" id="KW-1185">Reference proteome</keyword>
<keyword evidence="9 13" id="KW-0653">Protein transport</keyword>
<keyword evidence="11 13" id="KW-0811">Translocation</keyword>
<comment type="subcellular location">
    <subcellularLocation>
        <location evidence="13">Cell membrane</location>
        <topology evidence="13">Peripheral membrane protein</topology>
        <orientation evidence="13">Cytoplasmic side</orientation>
    </subcellularLocation>
    <subcellularLocation>
        <location evidence="1 13">Cytoplasm</location>
    </subcellularLocation>
    <text evidence="13">Distribution is 50-50.</text>
</comment>
<dbReference type="Gene3D" id="3.90.1440.10">
    <property type="entry name" value="SecA, preprotein cross-linking domain"/>
    <property type="match status" value="1"/>
</dbReference>
<comment type="subunit">
    <text evidence="13">Monomer and homodimer. Part of the essential Sec protein translocation apparatus which comprises SecA, SecYEG and auxiliary proteins SecDF. Other proteins may also be involved.</text>
</comment>
<evidence type="ECO:0000256" key="14">
    <source>
        <dbReference type="RuleBase" id="RU003874"/>
    </source>
</evidence>
<evidence type="ECO:0000259" key="19">
    <source>
        <dbReference type="PROSITE" id="PS51196"/>
    </source>
</evidence>
<dbReference type="Gene3D" id="3.40.50.300">
    <property type="entry name" value="P-loop containing nucleotide triphosphate hydrolases"/>
    <property type="match status" value="2"/>
</dbReference>
<dbReference type="InterPro" id="IPR011116">
    <property type="entry name" value="SecA_Wing/Scaffold"/>
</dbReference>
<dbReference type="GO" id="GO:0006605">
    <property type="term" value="P:protein targeting"/>
    <property type="evidence" value="ECO:0007669"/>
    <property type="project" value="UniProtKB-UniRule"/>
</dbReference>
<dbReference type="InterPro" id="IPR014018">
    <property type="entry name" value="SecA_motor_DEAD"/>
</dbReference>
<keyword evidence="12 13" id="KW-0472">Membrane</keyword>
<dbReference type="SUPFAM" id="SSF81886">
    <property type="entry name" value="Helical scaffold and wing domains of SecA"/>
    <property type="match status" value="1"/>
</dbReference>
<dbReference type="InterPro" id="IPR011115">
    <property type="entry name" value="SecA_DEAD"/>
</dbReference>
<feature type="binding site" evidence="13">
    <location>
        <begin position="195"/>
        <end position="199"/>
    </location>
    <ligand>
        <name>ATP</name>
        <dbReference type="ChEBI" id="CHEBI:30616"/>
    </ligand>
</feature>
<evidence type="ECO:0000256" key="1">
    <source>
        <dbReference type="ARBA" id="ARBA00004496"/>
    </source>
</evidence>
<evidence type="ECO:0000256" key="7">
    <source>
        <dbReference type="ARBA" id="ARBA00022741"/>
    </source>
</evidence>
<evidence type="ECO:0000256" key="4">
    <source>
        <dbReference type="ARBA" id="ARBA00022475"/>
    </source>
</evidence>
<evidence type="ECO:0000313" key="20">
    <source>
        <dbReference type="EMBL" id="TYA71401.1"/>
    </source>
</evidence>
<feature type="binding site" evidence="13">
    <location>
        <position position="177"/>
    </location>
    <ligand>
        <name>ATP</name>
        <dbReference type="ChEBI" id="CHEBI:30616"/>
    </ligand>
</feature>
<evidence type="ECO:0000256" key="5">
    <source>
        <dbReference type="ARBA" id="ARBA00022490"/>
    </source>
</evidence>
<comment type="caution">
    <text evidence="20">The sequence shown here is derived from an EMBL/GenBank/DDBJ whole genome shotgun (WGS) entry which is preliminary data.</text>
</comment>
<feature type="domain" description="SecA family profile" evidence="19">
    <location>
        <begin position="5"/>
        <end position="770"/>
    </location>
</feature>
<dbReference type="InterPro" id="IPR000185">
    <property type="entry name" value="SecA"/>
</dbReference>
<dbReference type="EC" id="7.4.2.8" evidence="13"/>
<dbReference type="RefSeq" id="WP_148544387.1">
    <property type="nucleotide sequence ID" value="NZ_VSDQ01000718.1"/>
</dbReference>
<feature type="domain" description="Helicase C-terminal" evidence="18">
    <location>
        <begin position="602"/>
        <end position="786"/>
    </location>
</feature>
<evidence type="ECO:0000259" key="18">
    <source>
        <dbReference type="PROSITE" id="PS51194"/>
    </source>
</evidence>
<keyword evidence="10 13" id="KW-1278">Translocase</keyword>
<evidence type="ECO:0000256" key="9">
    <source>
        <dbReference type="ARBA" id="ARBA00022927"/>
    </source>
</evidence>
<dbReference type="CDD" id="cd17928">
    <property type="entry name" value="DEXDc_SecA"/>
    <property type="match status" value="1"/>
</dbReference>
<evidence type="ECO:0000256" key="6">
    <source>
        <dbReference type="ARBA" id="ARBA00022519"/>
    </source>
</evidence>
<dbReference type="FunFam" id="3.40.50.300:FF:000694">
    <property type="entry name" value="Preprotein translocase subunit SecA"/>
    <property type="match status" value="1"/>
</dbReference>
<dbReference type="GO" id="GO:0031522">
    <property type="term" value="C:cell envelope Sec protein transport complex"/>
    <property type="evidence" value="ECO:0007669"/>
    <property type="project" value="TreeGrafter"/>
</dbReference>
<dbReference type="GO" id="GO:0005829">
    <property type="term" value="C:cytosol"/>
    <property type="evidence" value="ECO:0007669"/>
    <property type="project" value="TreeGrafter"/>
</dbReference>
<name>A0A5D0HJB8_9FLAO</name>
<comment type="similarity">
    <text evidence="2 13 14">Belongs to the SecA family.</text>
</comment>
<dbReference type="SUPFAM" id="SSF52540">
    <property type="entry name" value="P-loop containing nucleoside triphosphate hydrolases"/>
    <property type="match status" value="2"/>
</dbReference>
<evidence type="ECO:0000256" key="16">
    <source>
        <dbReference type="SAM" id="MobiDB-lite"/>
    </source>
</evidence>
<protein>
    <recommendedName>
        <fullName evidence="13 14">Protein translocase subunit SecA</fullName>
        <ecNumber evidence="13">7.4.2.8</ecNumber>
    </recommendedName>
</protein>
<organism evidence="20 21">
    <name type="scientific">Seonamhaeicola marinus</name>
    <dbReference type="NCBI Taxonomy" id="1912246"/>
    <lineage>
        <taxon>Bacteria</taxon>
        <taxon>Pseudomonadati</taxon>
        <taxon>Bacteroidota</taxon>
        <taxon>Flavobacteriia</taxon>
        <taxon>Flavobacteriales</taxon>
        <taxon>Flavobacteriaceae</taxon>
    </lineage>
</organism>
<keyword evidence="3 13" id="KW-0813">Transport</keyword>
<dbReference type="PROSITE" id="PS01312">
    <property type="entry name" value="SECA"/>
    <property type="match status" value="1"/>
</dbReference>
<keyword evidence="4 13" id="KW-1003">Cell membrane</keyword>
<keyword evidence="5 13" id="KW-0963">Cytoplasm</keyword>
<feature type="compositionally biased region" description="Polar residues" evidence="16">
    <location>
        <begin position="1055"/>
        <end position="1064"/>
    </location>
</feature>
<keyword evidence="15" id="KW-0175">Coiled coil</keyword>
<evidence type="ECO:0000256" key="12">
    <source>
        <dbReference type="ARBA" id="ARBA00023136"/>
    </source>
</evidence>
<gene>
    <name evidence="13 20" type="primary">secA</name>
    <name evidence="20" type="ORF">FUA24_17610</name>
</gene>
<evidence type="ECO:0000256" key="3">
    <source>
        <dbReference type="ARBA" id="ARBA00022448"/>
    </source>
</evidence>
<keyword evidence="6" id="KW-0997">Cell inner membrane</keyword>
<dbReference type="Pfam" id="PF07516">
    <property type="entry name" value="SecA_SW"/>
    <property type="match status" value="1"/>
</dbReference>
<dbReference type="SUPFAM" id="SSF81767">
    <property type="entry name" value="Pre-protein crosslinking domain of SecA"/>
    <property type="match status" value="1"/>
</dbReference>